<dbReference type="Pfam" id="PF00849">
    <property type="entry name" value="PseudoU_synth_2"/>
    <property type="match status" value="1"/>
</dbReference>
<feature type="domain" description="RNA-binding S4" evidence="8">
    <location>
        <begin position="15"/>
        <end position="79"/>
    </location>
</feature>
<dbReference type="NCBIfam" id="TIGR00005">
    <property type="entry name" value="rluA_subfam"/>
    <property type="match status" value="1"/>
</dbReference>
<gene>
    <name evidence="9" type="ORF">N782_19675</name>
</gene>
<evidence type="ECO:0000313" key="9">
    <source>
        <dbReference type="EMBL" id="KGP71394.1"/>
    </source>
</evidence>
<keyword evidence="3 6" id="KW-0694">RNA-binding</keyword>
<dbReference type="InterPro" id="IPR036986">
    <property type="entry name" value="S4_RNA-bd_sf"/>
</dbReference>
<sequence>MSENQHKVVEEEQGVRLDKLLVNLNEGASRSQIQSWIQEDLVTVNGTSQKSNYKCQEGDQLEWEVPEPEPLEVEPENIPLDIVFEDEDVVVVNKPRGMVVHPSAGHEHGTLVHALLYHCTDLSGINGIMRPGIVHRIDKDTSGLLMVAKNDKAHASLAEQLYNKTAERKYVAIVHGEINHEYGTIEAPIARDPKDRQKMGVVEGGKDAITHFKVLAIYPDYSYIECELETGRTHQIRVHMKYINHPLAGDPKYGPRRTLQIDGQALHARHLSFNHPTTGEKLSFDQEPPKAFQDLLDELQKRT</sequence>
<dbReference type="PROSITE" id="PS01129">
    <property type="entry name" value="PSI_RLU"/>
    <property type="match status" value="1"/>
</dbReference>
<dbReference type="InterPro" id="IPR050188">
    <property type="entry name" value="RluA_PseudoU_synthase"/>
</dbReference>
<feature type="active site" evidence="5">
    <location>
        <position position="138"/>
    </location>
</feature>
<keyword evidence="10" id="KW-1185">Reference proteome</keyword>
<dbReference type="FunFam" id="3.30.2350.10:FF:000006">
    <property type="entry name" value="Pseudouridine synthase"/>
    <property type="match status" value="1"/>
</dbReference>
<dbReference type="GO" id="GO:0120159">
    <property type="term" value="F:rRNA pseudouridine synthase activity"/>
    <property type="evidence" value="ECO:0007669"/>
    <property type="project" value="UniProtKB-ARBA"/>
</dbReference>
<dbReference type="Gene3D" id="3.10.290.10">
    <property type="entry name" value="RNA-binding S4 domain"/>
    <property type="match status" value="1"/>
</dbReference>
<dbReference type="CDD" id="cd00165">
    <property type="entry name" value="S4"/>
    <property type="match status" value="1"/>
</dbReference>
<dbReference type="InterPro" id="IPR020103">
    <property type="entry name" value="PsdUridine_synth_cat_dom_sf"/>
</dbReference>
<dbReference type="PANTHER" id="PTHR21600:SF44">
    <property type="entry name" value="RIBOSOMAL LARGE SUBUNIT PSEUDOURIDINE SYNTHASE D"/>
    <property type="match status" value="1"/>
</dbReference>
<dbReference type="InterPro" id="IPR006225">
    <property type="entry name" value="PsdUridine_synth_RluC/D"/>
</dbReference>
<dbReference type="InterPro" id="IPR002942">
    <property type="entry name" value="S4_RNA-bd"/>
</dbReference>
<dbReference type="PROSITE" id="PS50889">
    <property type="entry name" value="S4"/>
    <property type="match status" value="1"/>
</dbReference>
<dbReference type="EMBL" id="AVBF01000066">
    <property type="protein sequence ID" value="KGP71394.1"/>
    <property type="molecule type" value="Genomic_DNA"/>
</dbReference>
<reference evidence="9 10" key="1">
    <citation type="journal article" date="2015" name="Stand. Genomic Sci.">
        <title>High quality draft genome sequence of the moderately halophilic bacterium Pontibacillus yanchengensis Y32(T) and comparison among Pontibacillus genomes.</title>
        <authorList>
            <person name="Huang J."/>
            <person name="Qiao Z.X."/>
            <person name="Tang J.W."/>
            <person name="Wang G."/>
        </authorList>
    </citation>
    <scope>NUCLEOTIDE SEQUENCE [LARGE SCALE GENOMIC DNA]</scope>
    <source>
        <strain evidence="9 10">Y32</strain>
    </source>
</reference>
<keyword evidence="4 7" id="KW-0413">Isomerase</keyword>
<dbReference type="PANTHER" id="PTHR21600">
    <property type="entry name" value="MITOCHONDRIAL RNA PSEUDOURIDINE SYNTHASE"/>
    <property type="match status" value="1"/>
</dbReference>
<evidence type="ECO:0000313" key="10">
    <source>
        <dbReference type="Proteomes" id="UP000030147"/>
    </source>
</evidence>
<dbReference type="EC" id="5.4.99.-" evidence="7"/>
<dbReference type="SUPFAM" id="SSF55174">
    <property type="entry name" value="Alpha-L RNA-binding motif"/>
    <property type="match status" value="1"/>
</dbReference>
<dbReference type="RefSeq" id="WP_036823096.1">
    <property type="nucleotide sequence ID" value="NZ_AVBF01000066.1"/>
</dbReference>
<organism evidence="9 10">
    <name type="scientific">Pontibacillus yanchengensis Y32</name>
    <dbReference type="NCBI Taxonomy" id="1385514"/>
    <lineage>
        <taxon>Bacteria</taxon>
        <taxon>Bacillati</taxon>
        <taxon>Bacillota</taxon>
        <taxon>Bacilli</taxon>
        <taxon>Bacillales</taxon>
        <taxon>Bacillaceae</taxon>
        <taxon>Pontibacillus</taxon>
    </lineage>
</organism>
<dbReference type="Gene3D" id="3.30.2350.10">
    <property type="entry name" value="Pseudouridine synthase"/>
    <property type="match status" value="1"/>
</dbReference>
<dbReference type="CDD" id="cd02869">
    <property type="entry name" value="PseudoU_synth_RluA_like"/>
    <property type="match status" value="1"/>
</dbReference>
<dbReference type="Pfam" id="PF01479">
    <property type="entry name" value="S4"/>
    <property type="match status" value="1"/>
</dbReference>
<dbReference type="GO" id="GO:0000455">
    <property type="term" value="P:enzyme-directed rRNA pseudouridine synthesis"/>
    <property type="evidence" value="ECO:0007669"/>
    <property type="project" value="TreeGrafter"/>
</dbReference>
<evidence type="ECO:0000256" key="7">
    <source>
        <dbReference type="RuleBase" id="RU362028"/>
    </source>
</evidence>
<accession>A0A0A2T7C6</accession>
<comment type="function">
    <text evidence="7">Responsible for synthesis of pseudouridine from uracil.</text>
</comment>
<evidence type="ECO:0000256" key="2">
    <source>
        <dbReference type="ARBA" id="ARBA00010876"/>
    </source>
</evidence>
<evidence type="ECO:0000256" key="5">
    <source>
        <dbReference type="PIRSR" id="PIRSR606225-1"/>
    </source>
</evidence>
<comment type="catalytic activity">
    <reaction evidence="1 7">
        <text>a uridine in RNA = a pseudouridine in RNA</text>
        <dbReference type="Rhea" id="RHEA:48348"/>
        <dbReference type="Rhea" id="RHEA-COMP:12068"/>
        <dbReference type="Rhea" id="RHEA-COMP:12069"/>
        <dbReference type="ChEBI" id="CHEBI:65314"/>
        <dbReference type="ChEBI" id="CHEBI:65315"/>
    </reaction>
</comment>
<proteinExistence type="inferred from homology"/>
<dbReference type="InterPro" id="IPR006224">
    <property type="entry name" value="PsdUridine_synth_RluA-like_CS"/>
</dbReference>
<dbReference type="InterPro" id="IPR006145">
    <property type="entry name" value="PsdUridine_synth_RsuA/RluA"/>
</dbReference>
<dbReference type="AlphaFoldDB" id="A0A0A2T7C6"/>
<dbReference type="GO" id="GO:0003723">
    <property type="term" value="F:RNA binding"/>
    <property type="evidence" value="ECO:0007669"/>
    <property type="project" value="UniProtKB-KW"/>
</dbReference>
<dbReference type="STRING" id="1385514.N782_19675"/>
<evidence type="ECO:0000259" key="8">
    <source>
        <dbReference type="SMART" id="SM00363"/>
    </source>
</evidence>
<dbReference type="SUPFAM" id="SSF55120">
    <property type="entry name" value="Pseudouridine synthase"/>
    <property type="match status" value="1"/>
</dbReference>
<name>A0A0A2T7C6_9BACI</name>
<evidence type="ECO:0000256" key="3">
    <source>
        <dbReference type="ARBA" id="ARBA00022884"/>
    </source>
</evidence>
<dbReference type="OrthoDB" id="9807829at2"/>
<dbReference type="eggNOG" id="COG0564">
    <property type="taxonomic scope" value="Bacteria"/>
</dbReference>
<protein>
    <recommendedName>
        <fullName evidence="7">Pseudouridine synthase</fullName>
        <ecNumber evidence="7">5.4.99.-</ecNumber>
    </recommendedName>
</protein>
<dbReference type="SMART" id="SM00363">
    <property type="entry name" value="S4"/>
    <property type="match status" value="1"/>
</dbReference>
<comment type="caution">
    <text evidence="9">The sequence shown here is derived from an EMBL/GenBank/DDBJ whole genome shotgun (WGS) entry which is preliminary data.</text>
</comment>
<comment type="similarity">
    <text evidence="2 7">Belongs to the pseudouridine synthase RluA family.</text>
</comment>
<dbReference type="Proteomes" id="UP000030147">
    <property type="component" value="Unassembled WGS sequence"/>
</dbReference>
<evidence type="ECO:0000256" key="4">
    <source>
        <dbReference type="ARBA" id="ARBA00023235"/>
    </source>
</evidence>
<evidence type="ECO:0000256" key="1">
    <source>
        <dbReference type="ARBA" id="ARBA00000073"/>
    </source>
</evidence>
<evidence type="ECO:0000256" key="6">
    <source>
        <dbReference type="PROSITE-ProRule" id="PRU00182"/>
    </source>
</evidence>